<dbReference type="SUPFAM" id="SSF53383">
    <property type="entry name" value="PLP-dependent transferases"/>
    <property type="match status" value="1"/>
</dbReference>
<organism evidence="8 9">
    <name type="scientific">Nakamurella panacisegetis</name>
    <dbReference type="NCBI Taxonomy" id="1090615"/>
    <lineage>
        <taxon>Bacteria</taxon>
        <taxon>Bacillati</taxon>
        <taxon>Actinomycetota</taxon>
        <taxon>Actinomycetes</taxon>
        <taxon>Nakamurellales</taxon>
        <taxon>Nakamurellaceae</taxon>
        <taxon>Nakamurella</taxon>
    </lineage>
</organism>
<dbReference type="STRING" id="1090615.SAMN04515671_4277"/>
<dbReference type="Gene3D" id="3.40.640.10">
    <property type="entry name" value="Type I PLP-dependent aspartate aminotransferase-like (Major domain)"/>
    <property type="match status" value="1"/>
</dbReference>
<keyword evidence="9" id="KW-1185">Reference proteome</keyword>
<evidence type="ECO:0000256" key="2">
    <source>
        <dbReference type="ARBA" id="ARBA00009236"/>
    </source>
</evidence>
<proteinExistence type="inferred from homology"/>
<sequence>MTTHPTPASLLDLEVVGPSGVVAAEAALANLLGTTHDVLLVQAEAIVALEATAKGLGRPGVRALNVVTGPYGALFGRWLAATGAAVTTLEVPFHRAVTAADVAAVLASDRFDLVALVHAEAATGSANPLDEIAPLVVANGALLVVDAVASIGGHPVTPDEWGADVVVIGAQKALAGPAGVSALSISPRAWAAMAGNPGAPRESILSLLDLRDGWLRSDRAALLGTPSSLETTALNQALARVEQEGLGSVISRHRAAAAASRAGLRQLGLTPWIADDHAAATVVTTFAGTGSIADLVTAARAAGARFVTAAPGVLASTTGRINHTGRAADLDTVLDELRALGDTLGRPTDPVTEAARRTWAATI</sequence>
<reference evidence="8 9" key="1">
    <citation type="submission" date="2016-10" db="EMBL/GenBank/DDBJ databases">
        <authorList>
            <person name="de Groot N.N."/>
        </authorList>
    </citation>
    <scope>NUCLEOTIDE SEQUENCE [LARGE SCALE GENOMIC DNA]</scope>
    <source>
        <strain evidence="9">P4-7,KCTC 19426,CECT 7604</strain>
    </source>
</reference>
<feature type="domain" description="Aminotransferase class V" evidence="7">
    <location>
        <begin position="48"/>
        <end position="296"/>
    </location>
</feature>
<evidence type="ECO:0000313" key="8">
    <source>
        <dbReference type="EMBL" id="SDP44888.1"/>
    </source>
</evidence>
<dbReference type="InterPro" id="IPR015421">
    <property type="entry name" value="PyrdxlP-dep_Trfase_major"/>
</dbReference>
<protein>
    <submittedName>
        <fullName evidence="8">Aspartate aminotransferase</fullName>
    </submittedName>
</protein>
<feature type="modified residue" description="N6-(pyridoxal phosphate)lysine" evidence="6">
    <location>
        <position position="172"/>
    </location>
</feature>
<evidence type="ECO:0000313" key="9">
    <source>
        <dbReference type="Proteomes" id="UP000198741"/>
    </source>
</evidence>
<dbReference type="InterPro" id="IPR015422">
    <property type="entry name" value="PyrdxlP-dep_Trfase_small"/>
</dbReference>
<gene>
    <name evidence="8" type="ORF">SAMN04515671_4277</name>
</gene>
<dbReference type="InterPro" id="IPR015424">
    <property type="entry name" value="PyrdxlP-dep_Trfase"/>
</dbReference>
<comment type="similarity">
    <text evidence="2">Belongs to the class-V pyridoxal-phosphate-dependent aminotransferase family.</text>
</comment>
<comment type="cofactor">
    <cofactor evidence="1 6">
        <name>pyridoxal 5'-phosphate</name>
        <dbReference type="ChEBI" id="CHEBI:597326"/>
    </cofactor>
</comment>
<evidence type="ECO:0000256" key="4">
    <source>
        <dbReference type="ARBA" id="ARBA00022679"/>
    </source>
</evidence>
<dbReference type="GO" id="GO:0004760">
    <property type="term" value="F:L-serine-pyruvate transaminase activity"/>
    <property type="evidence" value="ECO:0007669"/>
    <property type="project" value="TreeGrafter"/>
</dbReference>
<dbReference type="PIRSF" id="PIRSF000524">
    <property type="entry name" value="SPT"/>
    <property type="match status" value="1"/>
</dbReference>
<dbReference type="PANTHER" id="PTHR21152:SF24">
    <property type="entry name" value="ALANINE--GLYOXYLATE AMINOTRANSFERASE 1"/>
    <property type="match status" value="1"/>
</dbReference>
<accession>A0A1H0SUE6</accession>
<evidence type="ECO:0000256" key="6">
    <source>
        <dbReference type="PIRSR" id="PIRSR000524-50"/>
    </source>
</evidence>
<dbReference type="GO" id="GO:0008453">
    <property type="term" value="F:alanine-glyoxylate transaminase activity"/>
    <property type="evidence" value="ECO:0007669"/>
    <property type="project" value="TreeGrafter"/>
</dbReference>
<dbReference type="PANTHER" id="PTHR21152">
    <property type="entry name" value="AMINOTRANSFERASE CLASS V"/>
    <property type="match status" value="1"/>
</dbReference>
<keyword evidence="5 6" id="KW-0663">Pyridoxal phosphate</keyword>
<evidence type="ECO:0000256" key="1">
    <source>
        <dbReference type="ARBA" id="ARBA00001933"/>
    </source>
</evidence>
<keyword evidence="4 8" id="KW-0808">Transferase</keyword>
<dbReference type="OrthoDB" id="9766472at2"/>
<evidence type="ECO:0000256" key="3">
    <source>
        <dbReference type="ARBA" id="ARBA00022576"/>
    </source>
</evidence>
<evidence type="ECO:0000256" key="5">
    <source>
        <dbReference type="ARBA" id="ARBA00022898"/>
    </source>
</evidence>
<dbReference type="Pfam" id="PF00266">
    <property type="entry name" value="Aminotran_5"/>
    <property type="match status" value="1"/>
</dbReference>
<dbReference type="Gene3D" id="3.90.1150.10">
    <property type="entry name" value="Aspartate Aminotransferase, domain 1"/>
    <property type="match status" value="1"/>
</dbReference>
<dbReference type="InterPro" id="IPR024169">
    <property type="entry name" value="SP_NH2Trfase/AEP_transaminase"/>
</dbReference>
<dbReference type="AlphaFoldDB" id="A0A1H0SUE6"/>
<dbReference type="EMBL" id="LT629710">
    <property type="protein sequence ID" value="SDP44888.1"/>
    <property type="molecule type" value="Genomic_DNA"/>
</dbReference>
<name>A0A1H0SUE6_9ACTN</name>
<dbReference type="InterPro" id="IPR000192">
    <property type="entry name" value="Aminotrans_V_dom"/>
</dbReference>
<dbReference type="Proteomes" id="UP000198741">
    <property type="component" value="Chromosome I"/>
</dbReference>
<evidence type="ECO:0000259" key="7">
    <source>
        <dbReference type="Pfam" id="PF00266"/>
    </source>
</evidence>
<dbReference type="GO" id="GO:0019265">
    <property type="term" value="P:glycine biosynthetic process, by transamination of glyoxylate"/>
    <property type="evidence" value="ECO:0007669"/>
    <property type="project" value="TreeGrafter"/>
</dbReference>
<dbReference type="RefSeq" id="WP_090480205.1">
    <property type="nucleotide sequence ID" value="NZ_LT629710.1"/>
</dbReference>
<keyword evidence="3 8" id="KW-0032">Aminotransferase</keyword>